<proteinExistence type="predicted"/>
<protein>
    <submittedName>
        <fullName evidence="1">Uncharacterized protein</fullName>
    </submittedName>
</protein>
<organism evidence="1">
    <name type="scientific">mine drainage metagenome</name>
    <dbReference type="NCBI Taxonomy" id="410659"/>
    <lineage>
        <taxon>unclassified sequences</taxon>
        <taxon>metagenomes</taxon>
        <taxon>ecological metagenomes</taxon>
    </lineage>
</organism>
<dbReference type="EMBL" id="MLJW01007255">
    <property type="protein sequence ID" value="OIQ65527.1"/>
    <property type="molecule type" value="Genomic_DNA"/>
</dbReference>
<evidence type="ECO:0000313" key="1">
    <source>
        <dbReference type="EMBL" id="OIQ65527.1"/>
    </source>
</evidence>
<reference evidence="1" key="1">
    <citation type="submission" date="2016-10" db="EMBL/GenBank/DDBJ databases">
        <title>Sequence of Gallionella enrichment culture.</title>
        <authorList>
            <person name="Poehlein A."/>
            <person name="Muehling M."/>
            <person name="Daniel R."/>
        </authorList>
    </citation>
    <scope>NUCLEOTIDE SEQUENCE</scope>
</reference>
<sequence>MKAPCTTFGIMNTPFDFFSIVSKRLSALIFRTVCVASFTNCRALLLALLFAVERLGLVACAMAGPADTKPPIAIAAVVKTNALFISSSCVGHRANEQAS</sequence>
<name>A0A1J5PCI1_9ZZZZ</name>
<comment type="caution">
    <text evidence="1">The sequence shown here is derived from an EMBL/GenBank/DDBJ whole genome shotgun (WGS) entry which is preliminary data.</text>
</comment>
<dbReference type="AlphaFoldDB" id="A0A1J5PCI1"/>
<accession>A0A1J5PCI1</accession>
<gene>
    <name evidence="1" type="ORF">GALL_529140</name>
</gene>